<dbReference type="InParanoid" id="A0A2N3N407"/>
<proteinExistence type="inferred from homology"/>
<feature type="transmembrane region" description="Helical" evidence="12">
    <location>
        <begin position="113"/>
        <end position="130"/>
    </location>
</feature>
<keyword evidence="14" id="KW-1185">Reference proteome</keyword>
<comment type="caution">
    <text evidence="13">The sequence shown here is derived from an EMBL/GenBank/DDBJ whole genome shotgun (WGS) entry which is preliminary data.</text>
</comment>
<dbReference type="Proteomes" id="UP000233524">
    <property type="component" value="Unassembled WGS sequence"/>
</dbReference>
<reference evidence="13 14" key="1">
    <citation type="journal article" date="2017" name="G3 (Bethesda)">
        <title>First Draft Genome Sequence of the Pathogenic Fungus Lomentospora prolificans (Formerly Scedosporium prolificans).</title>
        <authorList>
            <person name="Luo R."/>
            <person name="Zimin A."/>
            <person name="Workman R."/>
            <person name="Fan Y."/>
            <person name="Pertea G."/>
            <person name="Grossman N."/>
            <person name="Wear M.P."/>
            <person name="Jia B."/>
            <person name="Miller H."/>
            <person name="Casadevall A."/>
            <person name="Timp W."/>
            <person name="Zhang S.X."/>
            <person name="Salzberg S.L."/>
        </authorList>
    </citation>
    <scope>NUCLEOTIDE SEQUENCE [LARGE SCALE GENOMIC DNA]</scope>
    <source>
        <strain evidence="13 14">JHH-5317</strain>
    </source>
</reference>
<keyword evidence="10" id="KW-0175">Coiled coil</keyword>
<dbReference type="EMBL" id="NLAX01000701">
    <property type="protein sequence ID" value="PKS07165.1"/>
    <property type="molecule type" value="Genomic_DNA"/>
</dbReference>
<comment type="subcellular location">
    <subcellularLocation>
        <location evidence="1 9">Mitochondrion inner membrane</location>
    </subcellularLocation>
</comment>
<dbReference type="Pfam" id="PF12597">
    <property type="entry name" value="Cox20"/>
    <property type="match status" value="1"/>
</dbReference>
<organism evidence="13 14">
    <name type="scientific">Lomentospora prolificans</name>
    <dbReference type="NCBI Taxonomy" id="41688"/>
    <lineage>
        <taxon>Eukaryota</taxon>
        <taxon>Fungi</taxon>
        <taxon>Dikarya</taxon>
        <taxon>Ascomycota</taxon>
        <taxon>Pezizomycotina</taxon>
        <taxon>Sordariomycetes</taxon>
        <taxon>Hypocreomycetidae</taxon>
        <taxon>Microascales</taxon>
        <taxon>Microascaceae</taxon>
        <taxon>Lomentospora</taxon>
    </lineage>
</organism>
<evidence type="ECO:0000256" key="5">
    <source>
        <dbReference type="ARBA" id="ARBA00022792"/>
    </source>
</evidence>
<evidence type="ECO:0000256" key="4">
    <source>
        <dbReference type="ARBA" id="ARBA00022692"/>
    </source>
</evidence>
<keyword evidence="8 9" id="KW-0472">Membrane</keyword>
<dbReference type="PIRSF" id="PIRSF007871">
    <property type="entry name" value="Cox20"/>
    <property type="match status" value="1"/>
</dbReference>
<dbReference type="OrthoDB" id="14603at2759"/>
<gene>
    <name evidence="13" type="ORF">jhhlp_005765</name>
</gene>
<evidence type="ECO:0000256" key="3">
    <source>
        <dbReference type="ARBA" id="ARBA00017689"/>
    </source>
</evidence>
<evidence type="ECO:0000256" key="10">
    <source>
        <dbReference type="SAM" id="Coils"/>
    </source>
</evidence>
<protein>
    <recommendedName>
        <fullName evidence="3 9">Cytochrome c oxidase assembly protein COX20, mitochondrial</fullName>
    </recommendedName>
</protein>
<dbReference type="PANTHER" id="PTHR31586:SF1">
    <property type="entry name" value="CYTOCHROME C OXIDASE ASSEMBLY PROTEIN COX20, MITOCHONDRIAL"/>
    <property type="match status" value="1"/>
</dbReference>
<dbReference type="GO" id="GO:0005743">
    <property type="term" value="C:mitochondrial inner membrane"/>
    <property type="evidence" value="ECO:0007669"/>
    <property type="project" value="UniProtKB-SubCell"/>
</dbReference>
<keyword evidence="7 9" id="KW-0496">Mitochondrion</keyword>
<feature type="compositionally biased region" description="Polar residues" evidence="11">
    <location>
        <begin position="1"/>
        <end position="18"/>
    </location>
</feature>
<feature type="region of interest" description="Disordered" evidence="11">
    <location>
        <begin position="1"/>
        <end position="59"/>
    </location>
</feature>
<name>A0A2N3N407_9PEZI</name>
<dbReference type="AlphaFoldDB" id="A0A2N3N407"/>
<evidence type="ECO:0000256" key="2">
    <source>
        <dbReference type="ARBA" id="ARBA00009575"/>
    </source>
</evidence>
<keyword evidence="4 12" id="KW-0812">Transmembrane</keyword>
<dbReference type="GO" id="GO:0033617">
    <property type="term" value="P:mitochondrial respiratory chain complex IV assembly"/>
    <property type="evidence" value="ECO:0007669"/>
    <property type="project" value="InterPro"/>
</dbReference>
<comment type="similarity">
    <text evidence="2 9">Belongs to the COX20 family.</text>
</comment>
<evidence type="ECO:0000256" key="6">
    <source>
        <dbReference type="ARBA" id="ARBA00022989"/>
    </source>
</evidence>
<keyword evidence="6 12" id="KW-1133">Transmembrane helix</keyword>
<evidence type="ECO:0000313" key="13">
    <source>
        <dbReference type="EMBL" id="PKS07165.1"/>
    </source>
</evidence>
<evidence type="ECO:0000256" key="12">
    <source>
        <dbReference type="SAM" id="Phobius"/>
    </source>
</evidence>
<evidence type="ECO:0000256" key="11">
    <source>
        <dbReference type="SAM" id="MobiDB-lite"/>
    </source>
</evidence>
<evidence type="ECO:0000256" key="1">
    <source>
        <dbReference type="ARBA" id="ARBA00004273"/>
    </source>
</evidence>
<evidence type="ECO:0000256" key="7">
    <source>
        <dbReference type="ARBA" id="ARBA00023128"/>
    </source>
</evidence>
<evidence type="ECO:0000256" key="8">
    <source>
        <dbReference type="ARBA" id="ARBA00023136"/>
    </source>
</evidence>
<dbReference type="PANTHER" id="PTHR31586">
    <property type="entry name" value="CYTOCHROME C OXIDASE PROTEIN 20"/>
    <property type="match status" value="1"/>
</dbReference>
<keyword evidence="5 9" id="KW-0999">Mitochondrion inner membrane</keyword>
<feature type="transmembrane region" description="Helical" evidence="12">
    <location>
        <begin position="88"/>
        <end position="107"/>
    </location>
</feature>
<dbReference type="VEuPathDB" id="FungiDB:jhhlp_005765"/>
<dbReference type="InterPro" id="IPR022533">
    <property type="entry name" value="Cox20"/>
</dbReference>
<feature type="coiled-coil region" evidence="10">
    <location>
        <begin position="147"/>
        <end position="177"/>
    </location>
</feature>
<sequence>MSSDSTGGDRQPETNQSGKRLHIWGRPIEPPPVPPASTTASATEEKNLSSDDFQKNFPEQGVTLGDAVKTIKPEDIMQVHRSACGRQGLMMGIAAGALVGGLHFVWRGTPIKAANWAVGGFLGGATLGFERCQYLRRLERISMKRIVEVHQSDVAEKKRLKEEEERKKQLEEAAKKKWYKFW</sequence>
<accession>A0A2N3N407</accession>
<evidence type="ECO:0000256" key="9">
    <source>
        <dbReference type="PIRNR" id="PIRNR007871"/>
    </source>
</evidence>
<feature type="compositionally biased region" description="Basic and acidic residues" evidence="11">
    <location>
        <begin position="43"/>
        <end position="54"/>
    </location>
</feature>
<evidence type="ECO:0000313" key="14">
    <source>
        <dbReference type="Proteomes" id="UP000233524"/>
    </source>
</evidence>
<dbReference type="FunCoup" id="A0A2N3N407">
    <property type="interactions" value="201"/>
</dbReference>
<comment type="function">
    <text evidence="9">Involved in the assembly of the cytochrome c oxidase complex.</text>
</comment>